<dbReference type="OrthoDB" id="5512307at2"/>
<dbReference type="AlphaFoldDB" id="A0A399ER05"/>
<evidence type="ECO:0000313" key="3">
    <source>
        <dbReference type="Proteomes" id="UP000265715"/>
    </source>
</evidence>
<reference evidence="2 3" key="1">
    <citation type="submission" date="2018-08" db="EMBL/GenBank/DDBJ databases">
        <title>Meiothermus terrae DSM 26712 genome sequencing project.</title>
        <authorList>
            <person name="Da Costa M.S."/>
            <person name="Albuquerque L."/>
            <person name="Raposo P."/>
            <person name="Froufe H.J.C."/>
            <person name="Barroso C.S."/>
            <person name="Egas C."/>
        </authorList>
    </citation>
    <scope>NUCLEOTIDE SEQUENCE [LARGE SCALE GENOMIC DNA]</scope>
    <source>
        <strain evidence="2 3">DSM 26712</strain>
    </source>
</reference>
<evidence type="ECO:0008006" key="4">
    <source>
        <dbReference type="Google" id="ProtNLM"/>
    </source>
</evidence>
<dbReference type="EMBL" id="QXDL01000051">
    <property type="protein sequence ID" value="RIH85993.1"/>
    <property type="molecule type" value="Genomic_DNA"/>
</dbReference>
<dbReference type="RefSeq" id="WP_119314683.1">
    <property type="nucleotide sequence ID" value="NZ_QXDL01000051.1"/>
</dbReference>
<keyword evidence="1" id="KW-0472">Membrane</keyword>
<sequence length="219" mass="23079">MNPLSELLNWWNFVFALPLAVGLLLSLGVVLMGAHGDHAHDGDPGHGDHPDPGDHGHGSPSGDLAGFFGFGRGVSLSLLLPMLMATWGLVGLVSNNGLSSLLPPALFFPVSALLGLLGAALVGQGLARLVGRLFASRKSAIQTGDLVGMWGRAAFRVTATGGAANVRDRFGNIHRVVCQTLPGEPELEAGREILVLDYDKERGVYLVQAHPFPQEARPN</sequence>
<accession>A0A399ER05</accession>
<organism evidence="2 3">
    <name type="scientific">Calidithermus terrae</name>
    <dbReference type="NCBI Taxonomy" id="1408545"/>
    <lineage>
        <taxon>Bacteria</taxon>
        <taxon>Thermotogati</taxon>
        <taxon>Deinococcota</taxon>
        <taxon>Deinococci</taxon>
        <taxon>Thermales</taxon>
        <taxon>Thermaceae</taxon>
        <taxon>Calidithermus</taxon>
    </lineage>
</organism>
<name>A0A399ER05_9DEIN</name>
<keyword evidence="1" id="KW-0812">Transmembrane</keyword>
<keyword evidence="3" id="KW-1185">Reference proteome</keyword>
<protein>
    <recommendedName>
        <fullName evidence="4">DUF1449 family protein</fullName>
    </recommendedName>
</protein>
<evidence type="ECO:0000256" key="1">
    <source>
        <dbReference type="SAM" id="Phobius"/>
    </source>
</evidence>
<feature type="transmembrane region" description="Helical" evidence="1">
    <location>
        <begin position="12"/>
        <end position="34"/>
    </location>
</feature>
<gene>
    <name evidence="2" type="ORF">Mterra_01550</name>
</gene>
<feature type="transmembrane region" description="Helical" evidence="1">
    <location>
        <begin position="106"/>
        <end position="130"/>
    </location>
</feature>
<dbReference type="Proteomes" id="UP000265715">
    <property type="component" value="Unassembled WGS sequence"/>
</dbReference>
<feature type="transmembrane region" description="Helical" evidence="1">
    <location>
        <begin position="74"/>
        <end position="94"/>
    </location>
</feature>
<proteinExistence type="predicted"/>
<evidence type="ECO:0000313" key="2">
    <source>
        <dbReference type="EMBL" id="RIH85993.1"/>
    </source>
</evidence>
<keyword evidence="1" id="KW-1133">Transmembrane helix</keyword>
<comment type="caution">
    <text evidence="2">The sequence shown here is derived from an EMBL/GenBank/DDBJ whole genome shotgun (WGS) entry which is preliminary data.</text>
</comment>